<keyword evidence="4" id="KW-0444">Lipid biosynthesis</keyword>
<dbReference type="OrthoDB" id="9772881at2"/>
<evidence type="ECO:0000256" key="5">
    <source>
        <dbReference type="ARBA" id="ARBA00022723"/>
    </source>
</evidence>
<evidence type="ECO:0000256" key="1">
    <source>
        <dbReference type="ARBA" id="ARBA00001954"/>
    </source>
</evidence>
<dbReference type="GO" id="GO:0006633">
    <property type="term" value="P:fatty acid biosynthetic process"/>
    <property type="evidence" value="ECO:0007669"/>
    <property type="project" value="UniProtKB-KW"/>
</dbReference>
<comment type="cofactor">
    <cofactor evidence="11">
        <name>Fe cation</name>
        <dbReference type="ChEBI" id="CHEBI:24875"/>
    </cofactor>
    <text evidence="11">Binds 2 iron ions per subunit.</text>
</comment>
<name>A0A5A7SJH1_9NOCA</name>
<keyword evidence="13" id="KW-1185">Reference proteome</keyword>
<accession>A0A5A7SJH1</accession>
<comment type="cofactor">
    <cofactor evidence="1">
        <name>Fe(2+)</name>
        <dbReference type="ChEBI" id="CHEBI:29033"/>
    </cofactor>
</comment>
<proteinExistence type="inferred from homology"/>
<dbReference type="PIRSF" id="PIRSF000346">
    <property type="entry name" value="Dlt9_acylACP_des"/>
    <property type="match status" value="1"/>
</dbReference>
<dbReference type="PANTHER" id="PTHR31155">
    <property type="entry name" value="ACYL- ACYL-CARRIER-PROTEIN DESATURASE-RELATED"/>
    <property type="match status" value="1"/>
</dbReference>
<dbReference type="EMBL" id="VLNY01000002">
    <property type="protein sequence ID" value="KAA0024341.1"/>
    <property type="molecule type" value="Genomic_DNA"/>
</dbReference>
<keyword evidence="8 11" id="KW-0408">Iron</keyword>
<dbReference type="Pfam" id="PF03405">
    <property type="entry name" value="FA_desaturase_2"/>
    <property type="match status" value="1"/>
</dbReference>
<reference evidence="12 13" key="1">
    <citation type="submission" date="2019-07" db="EMBL/GenBank/DDBJ databases">
        <title>Rhodococcus cavernicolus sp. nov., isolated from a cave.</title>
        <authorList>
            <person name="Lee S.D."/>
        </authorList>
    </citation>
    <scope>NUCLEOTIDE SEQUENCE [LARGE SCALE GENOMIC DNA]</scope>
    <source>
        <strain evidence="12 13">C1-24</strain>
    </source>
</reference>
<comment type="similarity">
    <text evidence="2">Belongs to the fatty acid desaturase type 2 family.</text>
</comment>
<keyword evidence="6" id="KW-0276">Fatty acid metabolism</keyword>
<protein>
    <submittedName>
        <fullName evidence="12">Acyl-ACP desaturase</fullName>
    </submittedName>
</protein>
<feature type="binding site" evidence="11">
    <location>
        <position position="102"/>
    </location>
    <ligand>
        <name>Fe cation</name>
        <dbReference type="ChEBI" id="CHEBI:24875"/>
        <label>2</label>
    </ligand>
</feature>
<evidence type="ECO:0000313" key="12">
    <source>
        <dbReference type="EMBL" id="KAA0024341.1"/>
    </source>
</evidence>
<dbReference type="Gene3D" id="1.10.620.20">
    <property type="entry name" value="Ribonucleotide Reductase, subunit A"/>
    <property type="match status" value="1"/>
</dbReference>
<keyword evidence="5 11" id="KW-0479">Metal-binding</keyword>
<dbReference type="AlphaFoldDB" id="A0A5A7SJH1"/>
<comment type="caution">
    <text evidence="12">The sequence shown here is derived from an EMBL/GenBank/DDBJ whole genome shotgun (WGS) entry which is preliminary data.</text>
</comment>
<gene>
    <name evidence="12" type="ORF">FOY51_04890</name>
</gene>
<feature type="binding site" evidence="11">
    <location>
        <position position="105"/>
    </location>
    <ligand>
        <name>Fe cation</name>
        <dbReference type="ChEBI" id="CHEBI:24875"/>
        <label>1</label>
    </ligand>
</feature>
<evidence type="ECO:0000256" key="10">
    <source>
        <dbReference type="ARBA" id="ARBA00023160"/>
    </source>
</evidence>
<dbReference type="Proteomes" id="UP000322244">
    <property type="component" value="Unassembled WGS sequence"/>
</dbReference>
<sequence length="280" mass="30951">MNDKDLLDALAPVVSDNLERHIAVADVWQPQDMVPWDDGRNFDFLGGTDWAPEQSTLSDIGKLGLTVGVLAADNMPSYHRELAGRLVSGPWWRWVGRWTAEENRHSIVLRDFLVLTRAVDPVELERVRMTHMTTGYSLPSLHLLEILATAAFDEAASAIRHRNTAAQCGDKVAAAICERIATDDELQTKFFANLIDAALDLAPEQTVNAIAERVREFRVPVIPLPGDRDSTGELATAGIYDPARETELVFGPLIAEWNIAGRTFEPAGEQSRDELGKLTV</sequence>
<organism evidence="12 13">
    <name type="scientific">Antrihabitans cavernicola</name>
    <dbReference type="NCBI Taxonomy" id="2495913"/>
    <lineage>
        <taxon>Bacteria</taxon>
        <taxon>Bacillati</taxon>
        <taxon>Actinomycetota</taxon>
        <taxon>Actinomycetes</taxon>
        <taxon>Mycobacteriales</taxon>
        <taxon>Nocardiaceae</taxon>
        <taxon>Antrihabitans</taxon>
    </lineage>
</organism>
<evidence type="ECO:0000256" key="9">
    <source>
        <dbReference type="ARBA" id="ARBA00023098"/>
    </source>
</evidence>
<keyword evidence="10" id="KW-0275">Fatty acid biosynthesis</keyword>
<evidence type="ECO:0000256" key="11">
    <source>
        <dbReference type="PIRSR" id="PIRSR000346-1"/>
    </source>
</evidence>
<keyword evidence="9" id="KW-0443">Lipid metabolism</keyword>
<dbReference type="GO" id="GO:0045300">
    <property type="term" value="F:stearoyl-[ACP] desaturase activity"/>
    <property type="evidence" value="ECO:0007669"/>
    <property type="project" value="InterPro"/>
</dbReference>
<evidence type="ECO:0000256" key="4">
    <source>
        <dbReference type="ARBA" id="ARBA00022516"/>
    </source>
</evidence>
<dbReference type="GO" id="GO:0046872">
    <property type="term" value="F:metal ion binding"/>
    <property type="evidence" value="ECO:0007669"/>
    <property type="project" value="UniProtKB-KW"/>
</dbReference>
<dbReference type="GO" id="GO:0005829">
    <property type="term" value="C:cytosol"/>
    <property type="evidence" value="ECO:0007669"/>
    <property type="project" value="TreeGrafter"/>
</dbReference>
<dbReference type="SUPFAM" id="SSF47240">
    <property type="entry name" value="Ferritin-like"/>
    <property type="match status" value="1"/>
</dbReference>
<keyword evidence="7" id="KW-0560">Oxidoreductase</keyword>
<dbReference type="PANTHER" id="PTHR31155:SF9">
    <property type="entry name" value="STEAROYL-[ACYL-CARRIER-PROTEIN] 9-DESATURASE 7, CHLOROPLASTIC"/>
    <property type="match status" value="1"/>
</dbReference>
<evidence type="ECO:0000256" key="7">
    <source>
        <dbReference type="ARBA" id="ARBA00023002"/>
    </source>
</evidence>
<evidence type="ECO:0000313" key="13">
    <source>
        <dbReference type="Proteomes" id="UP000322244"/>
    </source>
</evidence>
<dbReference type="InterPro" id="IPR009078">
    <property type="entry name" value="Ferritin-like_SF"/>
</dbReference>
<dbReference type="InterPro" id="IPR012348">
    <property type="entry name" value="RNR-like"/>
</dbReference>
<evidence type="ECO:0000256" key="2">
    <source>
        <dbReference type="ARBA" id="ARBA00008749"/>
    </source>
</evidence>
<comment type="subunit">
    <text evidence="3">Homodimer.</text>
</comment>
<feature type="binding site" evidence="11">
    <location>
        <position position="102"/>
    </location>
    <ligand>
        <name>Fe cation</name>
        <dbReference type="ChEBI" id="CHEBI:24875"/>
        <label>1</label>
    </ligand>
</feature>
<evidence type="ECO:0000256" key="3">
    <source>
        <dbReference type="ARBA" id="ARBA00011738"/>
    </source>
</evidence>
<evidence type="ECO:0000256" key="8">
    <source>
        <dbReference type="ARBA" id="ARBA00023004"/>
    </source>
</evidence>
<evidence type="ECO:0000256" key="6">
    <source>
        <dbReference type="ARBA" id="ARBA00022832"/>
    </source>
</evidence>
<dbReference type="InterPro" id="IPR005067">
    <property type="entry name" value="Fatty_acid_desaturase-2"/>
</dbReference>
<feature type="binding site" evidence="11">
    <location>
        <position position="154"/>
    </location>
    <ligand>
        <name>Fe cation</name>
        <dbReference type="ChEBI" id="CHEBI:24875"/>
        <label>2</label>
    </ligand>
</feature>